<keyword evidence="3" id="KW-1185">Reference proteome</keyword>
<gene>
    <name evidence="2" type="ORF">WISP_41181</name>
</gene>
<dbReference type="Gene3D" id="3.60.10.10">
    <property type="entry name" value="Endonuclease/exonuclease/phosphatase"/>
    <property type="match status" value="1"/>
</dbReference>
<protein>
    <recommendedName>
        <fullName evidence="1">Endonuclease/exonuclease/phosphatase domain-containing protein</fullName>
    </recommendedName>
</protein>
<feature type="domain" description="Endonuclease/exonuclease/phosphatase" evidence="1">
    <location>
        <begin position="12"/>
        <end position="161"/>
    </location>
</feature>
<dbReference type="Proteomes" id="UP001145742">
    <property type="component" value="Unassembled WGS sequence"/>
</dbReference>
<dbReference type="EMBL" id="WHWB01033124">
    <property type="protein sequence ID" value="KAJ7421788.1"/>
    <property type="molecule type" value="Genomic_DNA"/>
</dbReference>
<evidence type="ECO:0000313" key="3">
    <source>
        <dbReference type="Proteomes" id="UP001145742"/>
    </source>
</evidence>
<dbReference type="InterPro" id="IPR005135">
    <property type="entry name" value="Endo/exonuclease/phosphatase"/>
</dbReference>
<organism evidence="2 3">
    <name type="scientific">Willisornis vidua</name>
    <name type="common">Xingu scale-backed antbird</name>
    <dbReference type="NCBI Taxonomy" id="1566151"/>
    <lineage>
        <taxon>Eukaryota</taxon>
        <taxon>Metazoa</taxon>
        <taxon>Chordata</taxon>
        <taxon>Craniata</taxon>
        <taxon>Vertebrata</taxon>
        <taxon>Euteleostomi</taxon>
        <taxon>Archelosauria</taxon>
        <taxon>Archosauria</taxon>
        <taxon>Dinosauria</taxon>
        <taxon>Saurischia</taxon>
        <taxon>Theropoda</taxon>
        <taxon>Coelurosauria</taxon>
        <taxon>Aves</taxon>
        <taxon>Neognathae</taxon>
        <taxon>Neoaves</taxon>
        <taxon>Telluraves</taxon>
        <taxon>Australaves</taxon>
        <taxon>Passeriformes</taxon>
        <taxon>Thamnophilidae</taxon>
        <taxon>Willisornis</taxon>
    </lineage>
</organism>
<sequence length="231" mass="26440">MWGFKLFRKDRQGRRGGGVALYVRESLDSVDLEVINNKVECLWTRIREKANKADILVEVCYRPPNQDNEGDELSYKQLADASRSTALVLVGDFDLPDILWELNTAEKRQSSGFLECIEDNLLLQLVNEPVRGGASLDLLFTNRERLVGHVLVGGCLGHSDHEIRVFSMLMDARRAINKTSLNFQRADFGLFRSLVQRIHWETTIKNKGVQERWTYFKKEVLSAQEQAVPVC</sequence>
<dbReference type="SUPFAM" id="SSF56219">
    <property type="entry name" value="DNase I-like"/>
    <property type="match status" value="1"/>
</dbReference>
<comment type="caution">
    <text evidence="2">The sequence shown here is derived from an EMBL/GenBank/DDBJ whole genome shotgun (WGS) entry which is preliminary data.</text>
</comment>
<evidence type="ECO:0000313" key="2">
    <source>
        <dbReference type="EMBL" id="KAJ7421788.1"/>
    </source>
</evidence>
<accession>A0ABQ9DGU3</accession>
<name>A0ABQ9DGU3_9PASS</name>
<reference evidence="2" key="1">
    <citation type="submission" date="2019-10" db="EMBL/GenBank/DDBJ databases">
        <authorList>
            <person name="Soares A.E.R."/>
            <person name="Aleixo A."/>
            <person name="Schneider P."/>
            <person name="Miyaki C.Y."/>
            <person name="Schneider M.P."/>
            <person name="Mello C."/>
            <person name="Vasconcelos A.T.R."/>
        </authorList>
    </citation>
    <scope>NUCLEOTIDE SEQUENCE</scope>
    <source>
        <tissue evidence="2">Muscle</tissue>
    </source>
</reference>
<dbReference type="PANTHER" id="PTHR33395">
    <property type="entry name" value="TRANSCRIPTASE, PUTATIVE-RELATED-RELATED"/>
    <property type="match status" value="1"/>
</dbReference>
<dbReference type="InterPro" id="IPR036691">
    <property type="entry name" value="Endo/exonu/phosph_ase_sf"/>
</dbReference>
<evidence type="ECO:0000259" key="1">
    <source>
        <dbReference type="Pfam" id="PF03372"/>
    </source>
</evidence>
<proteinExistence type="predicted"/>
<dbReference type="Pfam" id="PF03372">
    <property type="entry name" value="Exo_endo_phos"/>
    <property type="match status" value="1"/>
</dbReference>
<dbReference type="PANTHER" id="PTHR33395:SF22">
    <property type="entry name" value="REVERSE TRANSCRIPTASE DOMAIN-CONTAINING PROTEIN"/>
    <property type="match status" value="1"/>
</dbReference>